<dbReference type="CDD" id="cd00303">
    <property type="entry name" value="retropepsin_like"/>
    <property type="match status" value="1"/>
</dbReference>
<sequence>MEGTRSGRGRGRGGRQPTIEQGTGTAMPELNPEPQIDPNIQVAAAIQRMTDLLAQVVQQQGPNPVPPVGNPGNPGNHVESEDRAVEQFQKFSPPKFLGGPDPDVAEQWLEKMIDIFAALHYSEERQVTFAIFQLEGAARSWWNIIRTKWEREKTPRTWVNFVREFNAKYFSPLLQEKKEDEFIRLCQGTQSMAKYESQFTRLSKFAPELILNEQRRARRFLQGLNVEIQKDLVVAQITTFSDAVEKALRSENARVQVRNFQNRKRGASGSSSTQGDKSNPPKFGRGAGGGRFSGMARGTPPKGGQTGRGQQRSESQGSSATVSRGPCSFCGKPNHTEDDCWRKQNKCLRCGSTEHRLASCPVQSQEARGTTQSSKATSGQSRVEGAKPKVPARVYSIGQRPVPDSVEVVEGTIPVFHRLARILIDPGATHSFVNPEFMCGIDIHHVTLPYELEVSTPTGDQCLMSSKMYTNYEIWVGERKLLGNLISLAIKGYDVILGMDWLARYDAQLDCKRKSVEFCIPGKTTLRLDMRGSLASSAMISGIWARKLLSRGAQGFLAFVINTPTDKLKIEDVSVVNEYPDVFPDELVNLPPEKEIEFEINLLPGTSPISKTPYRMAPVELKELKLQLQDLLEQGFIHESGSPWGAPVLFAKKKDGTLRLCIGAVLLQEGRPVAYFSEKLNGAALNYSTYDKELMALVRALQTWQHYLRPREFVLHTDHESLKHIKSQDKLSKRHARWITFIDSFTFVIKYKTDFGEIFSSLPRHSRENYFISYGFLYYKDRLCIPKSSMRTLLVRESHGGGLMGHFGIAKTLMILQEHFFWPCMRSDVERHIERCVTCHQAKSKVHPYGLYTPLPIPQEPWVDLSMDFVLGLPRTRKGHDSIYVGIKRDMEQNQLTTDYSLMFTAMKNELRRTSEQQMEELHTRFEELSRSLIRGSRSRSHNRSNHGTKEANCEDYSASEDDERAERPRKDMPKNELKALKIQVLAFKGRSDPKAYLKWEDRIEMVFDCYDYSEEQKGIKVDESKIEAIKQWPTPTSVPEVRSFHGLAGFYQRFVKDFSTIAAPLIAILVMIAISLSSTSISSPFKEAESSSSCEAFRVILFSPLHLLPRAPWT</sequence>
<dbReference type="Pfam" id="PF03732">
    <property type="entry name" value="Retrotrans_gag"/>
    <property type="match status" value="1"/>
</dbReference>
<dbReference type="SMART" id="SM00343">
    <property type="entry name" value="ZnF_C2HC"/>
    <property type="match status" value="2"/>
</dbReference>
<feature type="compositionally biased region" description="Polar residues" evidence="8">
    <location>
        <begin position="361"/>
        <end position="381"/>
    </location>
</feature>
<dbReference type="Proteomes" id="UP001652660">
    <property type="component" value="Chromosome 2e"/>
</dbReference>
<dbReference type="InterPro" id="IPR041373">
    <property type="entry name" value="RT_RNaseH"/>
</dbReference>
<dbReference type="Gene3D" id="3.10.10.10">
    <property type="entry name" value="HIV Type 1 Reverse Transcriptase, subunit A, domain 1"/>
    <property type="match status" value="1"/>
</dbReference>
<dbReference type="Gene3D" id="2.40.70.10">
    <property type="entry name" value="Acid Proteases"/>
    <property type="match status" value="1"/>
</dbReference>
<dbReference type="CDD" id="cd09274">
    <property type="entry name" value="RNase_HI_RT_Ty3"/>
    <property type="match status" value="1"/>
</dbReference>
<dbReference type="GeneID" id="140036319"/>
<keyword evidence="10" id="KW-1185">Reference proteome</keyword>
<feature type="domain" description="CCHC-type" evidence="9">
    <location>
        <begin position="326"/>
        <end position="342"/>
    </location>
</feature>
<feature type="region of interest" description="Disordered" evidence="8">
    <location>
        <begin position="60"/>
        <end position="79"/>
    </location>
</feature>
<evidence type="ECO:0000256" key="1">
    <source>
        <dbReference type="ARBA" id="ARBA00012493"/>
    </source>
</evidence>
<dbReference type="Pfam" id="PF08284">
    <property type="entry name" value="RVP_2"/>
    <property type="match status" value="1"/>
</dbReference>
<evidence type="ECO:0000256" key="6">
    <source>
        <dbReference type="ARBA" id="ARBA00022801"/>
    </source>
</evidence>
<dbReference type="InterPro" id="IPR043502">
    <property type="entry name" value="DNA/RNA_pol_sf"/>
</dbReference>
<dbReference type="Gene3D" id="1.10.340.70">
    <property type="match status" value="1"/>
</dbReference>
<evidence type="ECO:0000313" key="10">
    <source>
        <dbReference type="Proteomes" id="UP001652660"/>
    </source>
</evidence>
<evidence type="ECO:0000256" key="7">
    <source>
        <dbReference type="ARBA" id="ARBA00022918"/>
    </source>
</evidence>
<keyword evidence="2" id="KW-0808">Transferase</keyword>
<evidence type="ECO:0000313" key="11">
    <source>
        <dbReference type="RefSeq" id="XP_071933782.1"/>
    </source>
</evidence>
<accession>A0ABM4WPS4</accession>
<feature type="compositionally biased region" description="Basic residues" evidence="8">
    <location>
        <begin position="937"/>
        <end position="947"/>
    </location>
</feature>
<name>A0ABM4WPS4_COFAR</name>
<dbReference type="InterPro" id="IPR001878">
    <property type="entry name" value="Znf_CCHC"/>
</dbReference>
<evidence type="ECO:0000256" key="5">
    <source>
        <dbReference type="ARBA" id="ARBA00022759"/>
    </source>
</evidence>
<dbReference type="SUPFAM" id="SSF57756">
    <property type="entry name" value="Retrovirus zinc finger-like domains"/>
    <property type="match status" value="1"/>
</dbReference>
<evidence type="ECO:0000256" key="4">
    <source>
        <dbReference type="ARBA" id="ARBA00022722"/>
    </source>
</evidence>
<keyword evidence="6" id="KW-0378">Hydrolase</keyword>
<feature type="domain" description="CCHC-type" evidence="9">
    <location>
        <begin position="346"/>
        <end position="362"/>
    </location>
</feature>
<dbReference type="SUPFAM" id="SSF56672">
    <property type="entry name" value="DNA/RNA polymerases"/>
    <property type="match status" value="2"/>
</dbReference>
<dbReference type="EC" id="2.7.7.49" evidence="1"/>
<gene>
    <name evidence="11" type="primary">LOC140036319</name>
</gene>
<evidence type="ECO:0000256" key="3">
    <source>
        <dbReference type="ARBA" id="ARBA00022695"/>
    </source>
</evidence>
<dbReference type="SUPFAM" id="SSF50630">
    <property type="entry name" value="Acid proteases"/>
    <property type="match status" value="1"/>
</dbReference>
<dbReference type="PANTHER" id="PTHR35046">
    <property type="entry name" value="ZINC KNUCKLE (CCHC-TYPE) FAMILY PROTEIN"/>
    <property type="match status" value="1"/>
</dbReference>
<feature type="region of interest" description="Disordered" evidence="8">
    <location>
        <begin position="933"/>
        <end position="973"/>
    </location>
</feature>
<dbReference type="Pfam" id="PF17917">
    <property type="entry name" value="RT_RNaseH"/>
    <property type="match status" value="1"/>
</dbReference>
<proteinExistence type="predicted"/>
<dbReference type="Gene3D" id="4.10.60.10">
    <property type="entry name" value="Zinc finger, CCHC-type"/>
    <property type="match status" value="1"/>
</dbReference>
<evidence type="ECO:0000259" key="9">
    <source>
        <dbReference type="SMART" id="SM00343"/>
    </source>
</evidence>
<dbReference type="PANTHER" id="PTHR35046:SF9">
    <property type="entry name" value="RNA-DIRECTED DNA POLYMERASE"/>
    <property type="match status" value="1"/>
</dbReference>
<dbReference type="Pfam" id="PF17921">
    <property type="entry name" value="Integrase_H2C2"/>
    <property type="match status" value="1"/>
</dbReference>
<feature type="compositionally biased region" description="Low complexity" evidence="8">
    <location>
        <begin position="308"/>
        <end position="319"/>
    </location>
</feature>
<dbReference type="InterPro" id="IPR043128">
    <property type="entry name" value="Rev_trsase/Diguanyl_cyclase"/>
</dbReference>
<dbReference type="Gene3D" id="3.30.70.270">
    <property type="match status" value="1"/>
</dbReference>
<feature type="region of interest" description="Disordered" evidence="8">
    <location>
        <begin position="1"/>
        <end position="39"/>
    </location>
</feature>
<feature type="region of interest" description="Disordered" evidence="8">
    <location>
        <begin position="255"/>
        <end position="328"/>
    </location>
</feature>
<feature type="region of interest" description="Disordered" evidence="8">
    <location>
        <begin position="359"/>
        <end position="387"/>
    </location>
</feature>
<evidence type="ECO:0000256" key="2">
    <source>
        <dbReference type="ARBA" id="ARBA00022679"/>
    </source>
</evidence>
<reference evidence="11" key="1">
    <citation type="submission" date="2025-08" db="UniProtKB">
        <authorList>
            <consortium name="RefSeq"/>
        </authorList>
    </citation>
    <scope>IDENTIFICATION</scope>
    <source>
        <tissue evidence="11">Leaves</tissue>
    </source>
</reference>
<dbReference type="InterPro" id="IPR041588">
    <property type="entry name" value="Integrase_H2C2"/>
</dbReference>
<protein>
    <recommendedName>
        <fullName evidence="1">RNA-directed DNA polymerase</fullName>
        <ecNumber evidence="1">2.7.7.49</ecNumber>
    </recommendedName>
</protein>
<dbReference type="InterPro" id="IPR021109">
    <property type="entry name" value="Peptidase_aspartic_dom_sf"/>
</dbReference>
<dbReference type="InterPro" id="IPR036875">
    <property type="entry name" value="Znf_CCHC_sf"/>
</dbReference>
<keyword evidence="7" id="KW-0695">RNA-directed DNA polymerase</keyword>
<keyword evidence="4" id="KW-0540">Nuclease</keyword>
<evidence type="ECO:0000256" key="8">
    <source>
        <dbReference type="SAM" id="MobiDB-lite"/>
    </source>
</evidence>
<keyword evidence="5" id="KW-0255">Endonuclease</keyword>
<dbReference type="RefSeq" id="XP_071933782.1">
    <property type="nucleotide sequence ID" value="XM_072077681.1"/>
</dbReference>
<organism evidence="10 11">
    <name type="scientific">Coffea arabica</name>
    <name type="common">Arabian coffee</name>
    <dbReference type="NCBI Taxonomy" id="13443"/>
    <lineage>
        <taxon>Eukaryota</taxon>
        <taxon>Viridiplantae</taxon>
        <taxon>Streptophyta</taxon>
        <taxon>Embryophyta</taxon>
        <taxon>Tracheophyta</taxon>
        <taxon>Spermatophyta</taxon>
        <taxon>Magnoliopsida</taxon>
        <taxon>eudicotyledons</taxon>
        <taxon>Gunneridae</taxon>
        <taxon>Pentapetalae</taxon>
        <taxon>asterids</taxon>
        <taxon>lamiids</taxon>
        <taxon>Gentianales</taxon>
        <taxon>Rubiaceae</taxon>
        <taxon>Ixoroideae</taxon>
        <taxon>Gardenieae complex</taxon>
        <taxon>Bertiereae - Coffeeae clade</taxon>
        <taxon>Coffeeae</taxon>
        <taxon>Coffea</taxon>
    </lineage>
</organism>
<dbReference type="InterPro" id="IPR005162">
    <property type="entry name" value="Retrotrans_gag_dom"/>
</dbReference>
<keyword evidence="3" id="KW-0548">Nucleotidyltransferase</keyword>
<feature type="compositionally biased region" description="Polar residues" evidence="8">
    <location>
        <begin position="268"/>
        <end position="277"/>
    </location>
</feature>